<feature type="compositionally biased region" description="Basic residues" evidence="1">
    <location>
        <begin position="256"/>
        <end position="283"/>
    </location>
</feature>
<feature type="compositionally biased region" description="Basic residues" evidence="1">
    <location>
        <begin position="114"/>
        <end position="130"/>
    </location>
</feature>
<feature type="non-terminal residue" evidence="2">
    <location>
        <position position="283"/>
    </location>
</feature>
<proteinExistence type="predicted"/>
<feature type="compositionally biased region" description="Basic and acidic residues" evidence="1">
    <location>
        <begin position="40"/>
        <end position="59"/>
    </location>
</feature>
<evidence type="ECO:0000256" key="1">
    <source>
        <dbReference type="SAM" id="MobiDB-lite"/>
    </source>
</evidence>
<feature type="compositionally biased region" description="Basic and acidic residues" evidence="1">
    <location>
        <begin position="80"/>
        <end position="99"/>
    </location>
</feature>
<accession>A0A6J4MGN1</accession>
<feature type="region of interest" description="Disordered" evidence="1">
    <location>
        <begin position="28"/>
        <end position="187"/>
    </location>
</feature>
<dbReference type="EMBL" id="CADCTX010000924">
    <property type="protein sequence ID" value="CAA9358846.1"/>
    <property type="molecule type" value="Genomic_DNA"/>
</dbReference>
<organism evidence="2">
    <name type="scientific">uncultured Gemmatimonadaceae bacterium</name>
    <dbReference type="NCBI Taxonomy" id="246130"/>
    <lineage>
        <taxon>Bacteria</taxon>
        <taxon>Pseudomonadati</taxon>
        <taxon>Gemmatimonadota</taxon>
        <taxon>Gemmatimonadia</taxon>
        <taxon>Gemmatimonadales</taxon>
        <taxon>Gemmatimonadaceae</taxon>
        <taxon>environmental samples</taxon>
    </lineage>
</organism>
<sequence length="283" mass="31536">EPAGSDRAPPARRLYHRRAAGAWWHVVGVSGRPRGQPRAPGREGDAARQGHGGDDRSVLPRDAGPQEAPAPAHRPAARARRGERGRVLHDAVHPGRDAARAAAGSRPARDAGRAAHRPRRCRRTRPRAHQRGGAPRREAGEHPARRRRRVPHGLRLRTRRRRAGRGREGAAVHRRHARLHEPGAGVRPAGERLARRLLLPGLRDVRDAHGAVALRGRHRACDDAAAHHRDRARRARPPPGRPGVGRGDRPPQPRSAPHRPVRRRRLAARRARRRPRGARRRRL</sequence>
<gene>
    <name evidence="2" type="ORF">AVDCRST_MAG40-3347</name>
</gene>
<dbReference type="AlphaFoldDB" id="A0A6J4MGN1"/>
<reference evidence="2" key="1">
    <citation type="submission" date="2020-02" db="EMBL/GenBank/DDBJ databases">
        <authorList>
            <person name="Meier V. D."/>
        </authorList>
    </citation>
    <scope>NUCLEOTIDE SEQUENCE</scope>
    <source>
        <strain evidence="2">AVDCRST_MAG40</strain>
    </source>
</reference>
<evidence type="ECO:0000313" key="2">
    <source>
        <dbReference type="EMBL" id="CAA9358846.1"/>
    </source>
</evidence>
<protein>
    <submittedName>
        <fullName evidence="2">Uncharacterized protein</fullName>
    </submittedName>
</protein>
<feature type="region of interest" description="Disordered" evidence="1">
    <location>
        <begin position="220"/>
        <end position="283"/>
    </location>
</feature>
<feature type="compositionally biased region" description="Basic residues" evidence="1">
    <location>
        <begin position="144"/>
        <end position="164"/>
    </location>
</feature>
<name>A0A6J4MGN1_9BACT</name>
<feature type="non-terminal residue" evidence="2">
    <location>
        <position position="1"/>
    </location>
</feature>